<evidence type="ECO:0000313" key="1">
    <source>
        <dbReference type="EMBL" id="KAI3787921.1"/>
    </source>
</evidence>
<keyword evidence="2" id="KW-1185">Reference proteome</keyword>
<dbReference type="Proteomes" id="UP001055811">
    <property type="component" value="Linkage Group LG01"/>
</dbReference>
<sequence length="289" mass="31031">MTNLTLSSAMKGSFILILLIAATIVSAKSGDVTELQIGVKHRPASCEVQAHKGDKIKVHYRGKLTDGSVFDSSFERGTPFEFELGSGQVIKGWDQGLLGMCVGEKRKLKIPAKMGYGERGSPPKIPGGATLIFDTELIAVNGKGAAGGDIDNISAKSGDVTRVTNHRKGYSFKLKVSIRLFFEHLIYYCGSISQNLVKSRHTKGKLTDGSVFDSSFDRGTPIEFTLGIGQGLLGMCVGEKRQLTIPAKMAYEERGHPPVIPGGATLIFDTELIAVNGKGGDKNKNNNEL</sequence>
<accession>A0ACB9GXX5</accession>
<name>A0ACB9GXX5_CICIN</name>
<evidence type="ECO:0000313" key="2">
    <source>
        <dbReference type="Proteomes" id="UP001055811"/>
    </source>
</evidence>
<protein>
    <submittedName>
        <fullName evidence="1">Uncharacterized protein</fullName>
    </submittedName>
</protein>
<dbReference type="EMBL" id="CM042009">
    <property type="protein sequence ID" value="KAI3787921.1"/>
    <property type="molecule type" value="Genomic_DNA"/>
</dbReference>
<organism evidence="1 2">
    <name type="scientific">Cichorium intybus</name>
    <name type="common">Chicory</name>
    <dbReference type="NCBI Taxonomy" id="13427"/>
    <lineage>
        <taxon>Eukaryota</taxon>
        <taxon>Viridiplantae</taxon>
        <taxon>Streptophyta</taxon>
        <taxon>Embryophyta</taxon>
        <taxon>Tracheophyta</taxon>
        <taxon>Spermatophyta</taxon>
        <taxon>Magnoliopsida</taxon>
        <taxon>eudicotyledons</taxon>
        <taxon>Gunneridae</taxon>
        <taxon>Pentapetalae</taxon>
        <taxon>asterids</taxon>
        <taxon>campanulids</taxon>
        <taxon>Asterales</taxon>
        <taxon>Asteraceae</taxon>
        <taxon>Cichorioideae</taxon>
        <taxon>Cichorieae</taxon>
        <taxon>Cichoriinae</taxon>
        <taxon>Cichorium</taxon>
    </lineage>
</organism>
<reference evidence="1 2" key="2">
    <citation type="journal article" date="2022" name="Mol. Ecol. Resour.">
        <title>The genomes of chicory, endive, great burdock and yacon provide insights into Asteraceae paleo-polyploidization history and plant inulin production.</title>
        <authorList>
            <person name="Fan W."/>
            <person name="Wang S."/>
            <person name="Wang H."/>
            <person name="Wang A."/>
            <person name="Jiang F."/>
            <person name="Liu H."/>
            <person name="Zhao H."/>
            <person name="Xu D."/>
            <person name="Zhang Y."/>
        </authorList>
    </citation>
    <scope>NUCLEOTIDE SEQUENCE [LARGE SCALE GENOMIC DNA]</scope>
    <source>
        <strain evidence="2">cv. Punajuju</strain>
        <tissue evidence="1">Leaves</tissue>
    </source>
</reference>
<proteinExistence type="predicted"/>
<gene>
    <name evidence="1" type="ORF">L2E82_00437</name>
</gene>
<reference evidence="2" key="1">
    <citation type="journal article" date="2022" name="Mol. Ecol. Resour.">
        <title>The genomes of chicory, endive, great burdock and yacon provide insights into Asteraceae palaeo-polyploidization history and plant inulin production.</title>
        <authorList>
            <person name="Fan W."/>
            <person name="Wang S."/>
            <person name="Wang H."/>
            <person name="Wang A."/>
            <person name="Jiang F."/>
            <person name="Liu H."/>
            <person name="Zhao H."/>
            <person name="Xu D."/>
            <person name="Zhang Y."/>
        </authorList>
    </citation>
    <scope>NUCLEOTIDE SEQUENCE [LARGE SCALE GENOMIC DNA]</scope>
    <source>
        <strain evidence="2">cv. Punajuju</strain>
    </source>
</reference>
<comment type="caution">
    <text evidence="1">The sequence shown here is derived from an EMBL/GenBank/DDBJ whole genome shotgun (WGS) entry which is preliminary data.</text>
</comment>